<dbReference type="Proteomes" id="UP000319976">
    <property type="component" value="Chromosome"/>
</dbReference>
<proteinExistence type="predicted"/>
<protein>
    <recommendedName>
        <fullName evidence="3">Gfo/Idh/MocA-like oxidoreductase N-terminal domain-containing protein</fullName>
    </recommendedName>
</protein>
<dbReference type="Gene3D" id="3.30.360.10">
    <property type="entry name" value="Dihydrodipicolinate Reductase, domain 2"/>
    <property type="match status" value="1"/>
</dbReference>
<evidence type="ECO:0000313" key="1">
    <source>
        <dbReference type="EMBL" id="QDT64527.1"/>
    </source>
</evidence>
<reference evidence="1 2" key="1">
    <citation type="submission" date="2019-02" db="EMBL/GenBank/DDBJ databases">
        <title>Deep-cultivation of Planctomycetes and their phenomic and genomic characterization uncovers novel biology.</title>
        <authorList>
            <person name="Wiegand S."/>
            <person name="Jogler M."/>
            <person name="Boedeker C."/>
            <person name="Pinto D."/>
            <person name="Vollmers J."/>
            <person name="Rivas-Marin E."/>
            <person name="Kohn T."/>
            <person name="Peeters S.H."/>
            <person name="Heuer A."/>
            <person name="Rast P."/>
            <person name="Oberbeckmann S."/>
            <person name="Bunk B."/>
            <person name="Jeske O."/>
            <person name="Meyerdierks A."/>
            <person name="Storesund J.E."/>
            <person name="Kallscheuer N."/>
            <person name="Luecker S."/>
            <person name="Lage O.M."/>
            <person name="Pohl T."/>
            <person name="Merkel B.J."/>
            <person name="Hornburger P."/>
            <person name="Mueller R.-W."/>
            <person name="Bruemmer F."/>
            <person name="Labrenz M."/>
            <person name="Spormann A.M."/>
            <person name="Op den Camp H."/>
            <person name="Overmann J."/>
            <person name="Amann R."/>
            <person name="Jetten M.S.M."/>
            <person name="Mascher T."/>
            <person name="Medema M.H."/>
            <person name="Devos D.P."/>
            <person name="Kaster A.-K."/>
            <person name="Ovreas L."/>
            <person name="Rohde M."/>
            <person name="Galperin M.Y."/>
            <person name="Jogler C."/>
        </authorList>
    </citation>
    <scope>NUCLEOTIDE SEQUENCE [LARGE SCALE GENOMIC DNA]</scope>
    <source>
        <strain evidence="1 2">V22</strain>
    </source>
</reference>
<evidence type="ECO:0000313" key="2">
    <source>
        <dbReference type="Proteomes" id="UP000319976"/>
    </source>
</evidence>
<evidence type="ECO:0008006" key="3">
    <source>
        <dbReference type="Google" id="ProtNLM"/>
    </source>
</evidence>
<dbReference type="InterPro" id="IPR036291">
    <property type="entry name" value="NAD(P)-bd_dom_sf"/>
</dbReference>
<dbReference type="EMBL" id="CP036316">
    <property type="protein sequence ID" value="QDT64527.1"/>
    <property type="molecule type" value="Genomic_DNA"/>
</dbReference>
<keyword evidence="2" id="KW-1185">Reference proteome</keyword>
<dbReference type="KEGG" id="chya:V22_17620"/>
<gene>
    <name evidence="1" type="ORF">V22_17620</name>
</gene>
<dbReference type="Gene3D" id="3.40.50.720">
    <property type="entry name" value="NAD(P)-binding Rossmann-like Domain"/>
    <property type="match status" value="1"/>
</dbReference>
<dbReference type="SUPFAM" id="SSF51735">
    <property type="entry name" value="NAD(P)-binding Rossmann-fold domains"/>
    <property type="match status" value="1"/>
</dbReference>
<sequence length="336" mass="37274">MPLSSRGGAVFRVGVAGLGPQWERKIFPSLGMQRRRVEVTAVFDRVEQRTKREANLREAFQSRGVQELAEHPDLRAVLVLEKEEVAGLMAELICPTTLPIFLANPPLNNSPLLSRLHARARQCRTMLIPALPLRFAPTTSRLKELIATDLGPVSRIELDGTEGASSIHLAEIVDWCSYLAKADPVEINQVQLNESGNQTSIEARMSNQDQSRSALLKLVLPASFADEHACHPPLLEQTTEDWWQPITVHCENGSATLETKRRLAWTLKGRTYRESLTSDASEAQVMLDHFFRRASGGLIPTADLRDVERAVVAAHAITKAIATREPSQIHFADADN</sequence>
<name>A0A517T840_9PLAN</name>
<dbReference type="AlphaFoldDB" id="A0A517T840"/>
<organism evidence="1 2">
    <name type="scientific">Calycomorphotria hydatis</name>
    <dbReference type="NCBI Taxonomy" id="2528027"/>
    <lineage>
        <taxon>Bacteria</taxon>
        <taxon>Pseudomonadati</taxon>
        <taxon>Planctomycetota</taxon>
        <taxon>Planctomycetia</taxon>
        <taxon>Planctomycetales</taxon>
        <taxon>Planctomycetaceae</taxon>
        <taxon>Calycomorphotria</taxon>
    </lineage>
</organism>
<accession>A0A517T840</accession>